<keyword evidence="8 11" id="KW-1133">Transmembrane helix</keyword>
<name>A0A7I8KEN6_SPIIN</name>
<feature type="transmembrane region" description="Helical" evidence="11">
    <location>
        <begin position="85"/>
        <end position="105"/>
    </location>
</feature>
<accession>A0A7I8KEN6</accession>
<evidence type="ECO:0000256" key="8">
    <source>
        <dbReference type="ARBA" id="ARBA00022989"/>
    </source>
</evidence>
<keyword evidence="3 11" id="KW-0813">Transport</keyword>
<dbReference type="GO" id="GO:0006886">
    <property type="term" value="P:intracellular protein transport"/>
    <property type="evidence" value="ECO:0007669"/>
    <property type="project" value="UniProtKB-UniRule"/>
</dbReference>
<dbReference type="FunFam" id="1.20.5.110:FF:000011">
    <property type="entry name" value="B-cell receptor-associated protein 29"/>
    <property type="match status" value="1"/>
</dbReference>
<feature type="transmembrane region" description="Helical" evidence="11">
    <location>
        <begin position="6"/>
        <end position="23"/>
    </location>
</feature>
<keyword evidence="11" id="KW-0931">ER-Golgi transport</keyword>
<evidence type="ECO:0000256" key="1">
    <source>
        <dbReference type="ARBA" id="ARBA00004477"/>
    </source>
</evidence>
<dbReference type="PANTHER" id="PTHR12701:SF13">
    <property type="entry name" value="ENDOPLASMIC RETICULUM TRANSMEMBRANE PROTEIN"/>
    <property type="match status" value="1"/>
</dbReference>
<evidence type="ECO:0000256" key="7">
    <source>
        <dbReference type="ARBA" id="ARBA00022927"/>
    </source>
</evidence>
<dbReference type="OrthoDB" id="781454at2759"/>
<proteinExistence type="inferred from homology"/>
<evidence type="ECO:0000256" key="11">
    <source>
        <dbReference type="RuleBase" id="RU367026"/>
    </source>
</evidence>
<evidence type="ECO:0000256" key="9">
    <source>
        <dbReference type="ARBA" id="ARBA00023054"/>
    </source>
</evidence>
<feature type="coiled-coil region" evidence="12">
    <location>
        <begin position="150"/>
        <end position="212"/>
    </location>
</feature>
<reference evidence="14" key="1">
    <citation type="submission" date="2020-02" db="EMBL/GenBank/DDBJ databases">
        <authorList>
            <person name="Scholz U."/>
            <person name="Mascher M."/>
            <person name="Fiebig A."/>
        </authorList>
    </citation>
    <scope>NUCLEOTIDE SEQUENCE</scope>
</reference>
<evidence type="ECO:0000256" key="6">
    <source>
        <dbReference type="ARBA" id="ARBA00022824"/>
    </source>
</evidence>
<keyword evidence="6 11" id="KW-0256">Endoplasmic reticulum</keyword>
<dbReference type="Proteomes" id="UP000663760">
    <property type="component" value="Chromosome 5"/>
</dbReference>
<dbReference type="EMBL" id="LR746268">
    <property type="protein sequence ID" value="CAA7396230.1"/>
    <property type="molecule type" value="Genomic_DNA"/>
</dbReference>
<keyword evidence="7 11" id="KW-0653">Protein transport</keyword>
<organism evidence="14 15">
    <name type="scientific">Spirodela intermedia</name>
    <name type="common">Intermediate duckweed</name>
    <dbReference type="NCBI Taxonomy" id="51605"/>
    <lineage>
        <taxon>Eukaryota</taxon>
        <taxon>Viridiplantae</taxon>
        <taxon>Streptophyta</taxon>
        <taxon>Embryophyta</taxon>
        <taxon>Tracheophyta</taxon>
        <taxon>Spermatophyta</taxon>
        <taxon>Magnoliopsida</taxon>
        <taxon>Liliopsida</taxon>
        <taxon>Araceae</taxon>
        <taxon>Lemnoideae</taxon>
        <taxon>Spirodela</taxon>
    </lineage>
</organism>
<dbReference type="AlphaFoldDB" id="A0A7I8KEN6"/>
<dbReference type="GO" id="GO:0005789">
    <property type="term" value="C:endoplasmic reticulum membrane"/>
    <property type="evidence" value="ECO:0007669"/>
    <property type="project" value="UniProtKB-SubCell"/>
</dbReference>
<evidence type="ECO:0000313" key="14">
    <source>
        <dbReference type="EMBL" id="CAA7396230.1"/>
    </source>
</evidence>
<dbReference type="InterPro" id="IPR008417">
    <property type="entry name" value="BAP29/BAP31"/>
</dbReference>
<dbReference type="GO" id="GO:0070973">
    <property type="term" value="P:protein localization to endoplasmic reticulum exit site"/>
    <property type="evidence" value="ECO:0007669"/>
    <property type="project" value="UniProtKB-UniRule"/>
</dbReference>
<evidence type="ECO:0000256" key="4">
    <source>
        <dbReference type="ARBA" id="ARBA00022692"/>
    </source>
</evidence>
<dbReference type="GO" id="GO:0006888">
    <property type="term" value="P:endoplasmic reticulum to Golgi vesicle-mediated transport"/>
    <property type="evidence" value="ECO:0007669"/>
    <property type="project" value="UniProtKB-UniRule"/>
</dbReference>
<evidence type="ECO:0000313" key="15">
    <source>
        <dbReference type="Proteomes" id="UP000663760"/>
    </source>
</evidence>
<keyword evidence="15" id="KW-1185">Reference proteome</keyword>
<keyword evidence="5" id="KW-0053">Apoptosis</keyword>
<feature type="transmembrane region" description="Helical" evidence="11">
    <location>
        <begin position="44"/>
        <end position="65"/>
    </location>
</feature>
<comment type="subcellular location">
    <subcellularLocation>
        <location evidence="1 11">Endoplasmic reticulum membrane</location>
        <topology evidence="1 11">Multi-pass membrane protein</topology>
    </subcellularLocation>
</comment>
<evidence type="ECO:0000256" key="3">
    <source>
        <dbReference type="ARBA" id="ARBA00022448"/>
    </source>
</evidence>
<sequence>MIHLLFLVLFAEGAVAFLLMVKIGPLRELTMRGLDQLKTGKGPATMKTLACTLGVIFLSSLTSIIKIQNRGAKLGTVTPMDQVLWRTHLLETSLTGYALFLALVIDRLHHYLRKLIDLREAAGSFKDDMTKLRKELGSLRGKDTEASNQARSLREEVAGLGETLRRLKAEAEGKEKRAAAAEAHVAALQKQLEDLLLEYDRLLEDNQILQSQALAFRG</sequence>
<dbReference type="PANTHER" id="PTHR12701">
    <property type="entry name" value="BCR-ASSOCIATED PROTEIN, BAP"/>
    <property type="match status" value="1"/>
</dbReference>
<comment type="function">
    <text evidence="11">May play a role in anterograde transport of membrane proteins from the endoplasmic reticulum to the Golgi.</text>
</comment>
<keyword evidence="4 11" id="KW-0812">Transmembrane</keyword>
<evidence type="ECO:0000256" key="2">
    <source>
        <dbReference type="ARBA" id="ARBA00007956"/>
    </source>
</evidence>
<keyword evidence="10 11" id="KW-0472">Membrane</keyword>
<dbReference type="Gene3D" id="1.20.5.110">
    <property type="match status" value="1"/>
</dbReference>
<gene>
    <name evidence="13" type="ORF">SI7747_05006327</name>
    <name evidence="14" type="ORF">SI8410_05006893</name>
</gene>
<comment type="similarity">
    <text evidence="2 11">Belongs to the BCAP29/BCAP31 family.</text>
</comment>
<protein>
    <recommendedName>
        <fullName evidence="11">Endoplasmic reticulum transmembrane protein</fullName>
    </recommendedName>
</protein>
<evidence type="ECO:0000256" key="5">
    <source>
        <dbReference type="ARBA" id="ARBA00022703"/>
    </source>
</evidence>
<evidence type="ECO:0000313" key="13">
    <source>
        <dbReference type="EMBL" id="CAA2620158.1"/>
    </source>
</evidence>
<evidence type="ECO:0000256" key="12">
    <source>
        <dbReference type="SAM" id="Coils"/>
    </source>
</evidence>
<evidence type="ECO:0000256" key="10">
    <source>
        <dbReference type="ARBA" id="ARBA00023136"/>
    </source>
</evidence>
<dbReference type="EMBL" id="LR743592">
    <property type="protein sequence ID" value="CAA2620158.1"/>
    <property type="molecule type" value="Genomic_DNA"/>
</dbReference>
<keyword evidence="9 12" id="KW-0175">Coiled coil</keyword>